<reference evidence="15 16" key="1">
    <citation type="journal article" date="2024" name="BMC Genomics">
        <title>Genome assembly of redclaw crayfish (Cherax quadricarinatus) provides insights into its immune adaptation and hypoxia tolerance.</title>
        <authorList>
            <person name="Liu Z."/>
            <person name="Zheng J."/>
            <person name="Li H."/>
            <person name="Fang K."/>
            <person name="Wang S."/>
            <person name="He J."/>
            <person name="Zhou D."/>
            <person name="Weng S."/>
            <person name="Chi M."/>
            <person name="Gu Z."/>
            <person name="He J."/>
            <person name="Li F."/>
            <person name="Wang M."/>
        </authorList>
    </citation>
    <scope>NUCLEOTIDE SEQUENCE [LARGE SCALE GENOMIC DNA]</scope>
    <source>
        <strain evidence="15">ZL_2023a</strain>
    </source>
</reference>
<keyword evidence="7" id="KW-0460">Magnesium</keyword>
<dbReference type="GO" id="GO:0000706">
    <property type="term" value="P:meiotic DNA double-strand break processing"/>
    <property type="evidence" value="ECO:0007669"/>
    <property type="project" value="TreeGrafter"/>
</dbReference>
<dbReference type="GO" id="GO:0003918">
    <property type="term" value="F:DNA topoisomerase type II (double strand cut, ATP-hydrolyzing) activity"/>
    <property type="evidence" value="ECO:0007669"/>
    <property type="project" value="UniProtKB-UniRule"/>
</dbReference>
<evidence type="ECO:0000313" key="16">
    <source>
        <dbReference type="Proteomes" id="UP001445076"/>
    </source>
</evidence>
<dbReference type="EC" id="5.6.2.2" evidence="5"/>
<dbReference type="GO" id="GO:0003677">
    <property type="term" value="F:DNA binding"/>
    <property type="evidence" value="ECO:0007669"/>
    <property type="project" value="UniProtKB-UniRule"/>
</dbReference>
<evidence type="ECO:0000256" key="5">
    <source>
        <dbReference type="ARBA" id="ARBA00012895"/>
    </source>
</evidence>
<dbReference type="CDD" id="cd00223">
    <property type="entry name" value="TOPRIM_TopoIIB_SPO"/>
    <property type="match status" value="1"/>
</dbReference>
<gene>
    <name evidence="15" type="ORF">OTU49_007044</name>
</gene>
<organism evidence="15 16">
    <name type="scientific">Cherax quadricarinatus</name>
    <name type="common">Australian red claw crayfish</name>
    <dbReference type="NCBI Taxonomy" id="27406"/>
    <lineage>
        <taxon>Eukaryota</taxon>
        <taxon>Metazoa</taxon>
        <taxon>Ecdysozoa</taxon>
        <taxon>Arthropoda</taxon>
        <taxon>Crustacea</taxon>
        <taxon>Multicrustacea</taxon>
        <taxon>Malacostraca</taxon>
        <taxon>Eumalacostraca</taxon>
        <taxon>Eucarida</taxon>
        <taxon>Decapoda</taxon>
        <taxon>Pleocyemata</taxon>
        <taxon>Astacidea</taxon>
        <taxon>Parastacoidea</taxon>
        <taxon>Parastacidae</taxon>
        <taxon>Cherax</taxon>
    </lineage>
</organism>
<comment type="catalytic activity">
    <reaction evidence="1 12">
        <text>ATP-dependent breakage, passage and rejoining of double-stranded DNA.</text>
        <dbReference type="EC" id="5.6.2.2"/>
    </reaction>
</comment>
<dbReference type="PROSITE" id="PS52041">
    <property type="entry name" value="TOPO_IIB"/>
    <property type="match status" value="1"/>
</dbReference>
<dbReference type="EMBL" id="JARKIK010000004">
    <property type="protein sequence ID" value="KAK8752708.1"/>
    <property type="molecule type" value="Genomic_DNA"/>
</dbReference>
<comment type="cofactor">
    <cofactor evidence="2">
        <name>Mg(2+)</name>
        <dbReference type="ChEBI" id="CHEBI:18420"/>
    </cofactor>
</comment>
<evidence type="ECO:0000256" key="2">
    <source>
        <dbReference type="ARBA" id="ARBA00001946"/>
    </source>
</evidence>
<dbReference type="InterPro" id="IPR013048">
    <property type="entry name" value="Meiotic_Spo11"/>
</dbReference>
<dbReference type="InterPro" id="IPR034136">
    <property type="entry name" value="TOPRIM_Topo6A/Spo11"/>
</dbReference>
<comment type="caution">
    <text evidence="15">The sequence shown here is derived from an EMBL/GenBank/DDBJ whole genome shotgun (WGS) entry which is preliminary data.</text>
</comment>
<evidence type="ECO:0000259" key="14">
    <source>
        <dbReference type="Pfam" id="PF21180"/>
    </source>
</evidence>
<evidence type="ECO:0000256" key="6">
    <source>
        <dbReference type="ARBA" id="ARBA00022723"/>
    </source>
</evidence>
<feature type="domain" description="Topoisomerase 6 subunit A/Spo11 TOPRIM" evidence="14">
    <location>
        <begin position="199"/>
        <end position="368"/>
    </location>
</feature>
<dbReference type="Pfam" id="PF21180">
    <property type="entry name" value="TOP6A-Spo11_Toprim"/>
    <property type="match status" value="1"/>
</dbReference>
<dbReference type="PRINTS" id="PR01550">
    <property type="entry name" value="TOP6AFAMILY"/>
</dbReference>
<keyword evidence="16" id="KW-1185">Reference proteome</keyword>
<protein>
    <recommendedName>
        <fullName evidence="5">DNA topoisomerase (ATP-hydrolyzing)</fullName>
        <ecNumber evidence="5">5.6.2.2</ecNumber>
    </recommendedName>
</protein>
<dbReference type="InterPro" id="IPR036078">
    <property type="entry name" value="Spo11/TopoVI_A_sf"/>
</dbReference>
<sequence length="375" mass="40914">EDFWWEIEKLRVMTLHDSEGRDGGDVAMTDKDDVSRVMLAACERVVADVVASISVGEPPVLRVPRPKRSDGSGGGGESLVSLGAQRSTRRFAHLLYTLAQAYRHVASGTYATRRDVYYQCVWLYGTQAGLDRSAEDLVRMLGVPRSGLHLTITGKGLVAGALTYTTCDGTIVNVSQAQNGMLVPESVEGMTGVVSDARYILVVEKDATFQRLVEAQVHRSYGPSIIITGKGYPDVSTRQLVHRLWSVLRVPVLALTDADPYGLHIAALYKFGALLREDAGLAVSSLAWLGVLPTDLRALQLPAYALLPLTPTDHGKLASLAAHPALSRSPGWLRQIQEQQNSGFKAEIQSLTHIRPDYLTSVYLPTKLRQAGWVL</sequence>
<feature type="domain" description="Spo11/DNA topoisomerase VI subunit A N-terminal" evidence="13">
    <location>
        <begin position="89"/>
        <end position="149"/>
    </location>
</feature>
<dbReference type="SUPFAM" id="SSF56726">
    <property type="entry name" value="DNA topoisomerase IV, alpha subunit"/>
    <property type="match status" value="1"/>
</dbReference>
<evidence type="ECO:0000256" key="8">
    <source>
        <dbReference type="ARBA" id="ARBA00023029"/>
    </source>
</evidence>
<dbReference type="Proteomes" id="UP001445076">
    <property type="component" value="Unassembled WGS sequence"/>
</dbReference>
<accession>A0AAW0YLW4</accession>
<keyword evidence="9 12" id="KW-0238">DNA-binding</keyword>
<evidence type="ECO:0000256" key="1">
    <source>
        <dbReference type="ARBA" id="ARBA00000185"/>
    </source>
</evidence>
<proteinExistence type="inferred from homology"/>
<dbReference type="GO" id="GO:0007131">
    <property type="term" value="P:reciprocal meiotic recombination"/>
    <property type="evidence" value="ECO:0007669"/>
    <property type="project" value="TreeGrafter"/>
</dbReference>
<evidence type="ECO:0000256" key="12">
    <source>
        <dbReference type="PROSITE-ProRule" id="PRU01385"/>
    </source>
</evidence>
<evidence type="ECO:0000256" key="9">
    <source>
        <dbReference type="ARBA" id="ARBA00023125"/>
    </source>
</evidence>
<evidence type="ECO:0000256" key="7">
    <source>
        <dbReference type="ARBA" id="ARBA00022842"/>
    </source>
</evidence>
<dbReference type="Gene3D" id="3.40.1360.10">
    <property type="match status" value="1"/>
</dbReference>
<dbReference type="InterPro" id="IPR036388">
    <property type="entry name" value="WH-like_DNA-bd_sf"/>
</dbReference>
<evidence type="ECO:0000256" key="3">
    <source>
        <dbReference type="ARBA" id="ARBA00004123"/>
    </source>
</evidence>
<keyword evidence="10 12" id="KW-0413">Isomerase</keyword>
<evidence type="ECO:0000256" key="4">
    <source>
        <dbReference type="ARBA" id="ARBA00006559"/>
    </source>
</evidence>
<comment type="subcellular location">
    <subcellularLocation>
        <location evidence="3">Nucleus</location>
    </subcellularLocation>
</comment>
<keyword evidence="11" id="KW-0539">Nucleus</keyword>
<evidence type="ECO:0000256" key="10">
    <source>
        <dbReference type="ARBA" id="ARBA00023235"/>
    </source>
</evidence>
<dbReference type="InterPro" id="IPR013049">
    <property type="entry name" value="Spo11/TopoVI_A_N"/>
</dbReference>
<feature type="active site" description="O-(5'-phospho-DNA)-tyrosine intermediate" evidence="12">
    <location>
        <position position="118"/>
    </location>
</feature>
<dbReference type="GO" id="GO:0000228">
    <property type="term" value="C:nuclear chromosome"/>
    <property type="evidence" value="ECO:0007669"/>
    <property type="project" value="TreeGrafter"/>
</dbReference>
<evidence type="ECO:0000313" key="15">
    <source>
        <dbReference type="EMBL" id="KAK8752708.1"/>
    </source>
</evidence>
<evidence type="ECO:0000256" key="11">
    <source>
        <dbReference type="ARBA" id="ARBA00023242"/>
    </source>
</evidence>
<dbReference type="PRINTS" id="PR01551">
    <property type="entry name" value="SPO11HOMOLOG"/>
</dbReference>
<dbReference type="AlphaFoldDB" id="A0AAW0YLW4"/>
<feature type="non-terminal residue" evidence="15">
    <location>
        <position position="1"/>
    </location>
</feature>
<dbReference type="InterPro" id="IPR002815">
    <property type="entry name" value="Spo11/TopoVI_A"/>
</dbReference>
<name>A0AAW0YLW4_CHEQU</name>
<keyword evidence="8 12" id="KW-0799">Topoisomerase</keyword>
<dbReference type="GO" id="GO:0042138">
    <property type="term" value="P:meiotic DNA double-strand break formation"/>
    <property type="evidence" value="ECO:0007669"/>
    <property type="project" value="InterPro"/>
</dbReference>
<dbReference type="GO" id="GO:0005524">
    <property type="term" value="F:ATP binding"/>
    <property type="evidence" value="ECO:0007669"/>
    <property type="project" value="InterPro"/>
</dbReference>
<dbReference type="Gene3D" id="1.10.10.10">
    <property type="entry name" value="Winged helix-like DNA-binding domain superfamily/Winged helix DNA-binding domain"/>
    <property type="match status" value="1"/>
</dbReference>
<comment type="similarity">
    <text evidence="4 12">Belongs to the TOP6A family.</text>
</comment>
<dbReference type="PANTHER" id="PTHR10848">
    <property type="entry name" value="MEIOTIC RECOMBINATION PROTEIN SPO11"/>
    <property type="match status" value="1"/>
</dbReference>
<evidence type="ECO:0000259" key="13">
    <source>
        <dbReference type="Pfam" id="PF04406"/>
    </source>
</evidence>
<dbReference type="Pfam" id="PF04406">
    <property type="entry name" value="TP6A_N"/>
    <property type="match status" value="1"/>
</dbReference>
<dbReference type="PANTHER" id="PTHR10848:SF0">
    <property type="entry name" value="MEIOTIC RECOMBINATION PROTEIN SPO11"/>
    <property type="match status" value="1"/>
</dbReference>
<dbReference type="GO" id="GO:0046872">
    <property type="term" value="F:metal ion binding"/>
    <property type="evidence" value="ECO:0007669"/>
    <property type="project" value="UniProtKB-KW"/>
</dbReference>
<keyword evidence="6" id="KW-0479">Metal-binding</keyword>